<sequence length="131" mass="14080">TKERVGRDGAPTRPWEEMTMMAVGRDGAPTMAVRCPTGDNASGDHIVFNLQQRSFSSFSFHQKQVSLSCFLIMSSLLHQATTGASLLHQATTGASLLHQATTGASPSLLHQASTGASLMQQIQVQNLLKQK</sequence>
<name>A0A816Q7P0_BRANA</name>
<protein>
    <submittedName>
        <fullName evidence="1">(rape) hypothetical protein</fullName>
    </submittedName>
</protein>
<organism evidence="1">
    <name type="scientific">Brassica napus</name>
    <name type="common">Rape</name>
    <dbReference type="NCBI Taxonomy" id="3708"/>
    <lineage>
        <taxon>Eukaryota</taxon>
        <taxon>Viridiplantae</taxon>
        <taxon>Streptophyta</taxon>
        <taxon>Embryophyta</taxon>
        <taxon>Tracheophyta</taxon>
        <taxon>Spermatophyta</taxon>
        <taxon>Magnoliopsida</taxon>
        <taxon>eudicotyledons</taxon>
        <taxon>Gunneridae</taxon>
        <taxon>Pentapetalae</taxon>
        <taxon>rosids</taxon>
        <taxon>malvids</taxon>
        <taxon>Brassicales</taxon>
        <taxon>Brassicaceae</taxon>
        <taxon>Brassiceae</taxon>
        <taxon>Brassica</taxon>
    </lineage>
</organism>
<gene>
    <name evidence="1" type="ORF">DARMORV10_C06P12170.1</name>
</gene>
<dbReference type="EMBL" id="HG994370">
    <property type="protein sequence ID" value="CAF2056512.1"/>
    <property type="molecule type" value="Genomic_DNA"/>
</dbReference>
<feature type="non-terminal residue" evidence="1">
    <location>
        <position position="1"/>
    </location>
</feature>
<reference evidence="1" key="1">
    <citation type="submission" date="2021-01" db="EMBL/GenBank/DDBJ databases">
        <authorList>
            <consortium name="Genoscope - CEA"/>
            <person name="William W."/>
        </authorList>
    </citation>
    <scope>NUCLEOTIDE SEQUENCE</scope>
</reference>
<dbReference type="AlphaFoldDB" id="A0A816Q7P0"/>
<dbReference type="Proteomes" id="UP001295469">
    <property type="component" value="Chromosome C06"/>
</dbReference>
<accession>A0A816Q7P0</accession>
<proteinExistence type="predicted"/>
<evidence type="ECO:0000313" key="1">
    <source>
        <dbReference type="EMBL" id="CAF2056512.1"/>
    </source>
</evidence>